<evidence type="ECO:0000256" key="1">
    <source>
        <dbReference type="SAM" id="MobiDB-lite"/>
    </source>
</evidence>
<accession>A0ABR3TRQ1</accession>
<evidence type="ECO:0000313" key="2">
    <source>
        <dbReference type="EMBL" id="KAL1643131.1"/>
    </source>
</evidence>
<gene>
    <name evidence="2" type="ORF">SLS58_005100</name>
</gene>
<evidence type="ECO:0000313" key="3">
    <source>
        <dbReference type="Proteomes" id="UP001521184"/>
    </source>
</evidence>
<keyword evidence="3" id="KW-1185">Reference proteome</keyword>
<proteinExistence type="predicted"/>
<dbReference type="Proteomes" id="UP001521184">
    <property type="component" value="Unassembled WGS sequence"/>
</dbReference>
<reference evidence="2 3" key="1">
    <citation type="journal article" date="2023" name="Plant Dis.">
        <title>First Report of Diplodia intermedia Causing Canker and Dieback Diseases on Apple Trees in Canada.</title>
        <authorList>
            <person name="Ellouze W."/>
            <person name="Ilyukhin E."/>
            <person name="Sulman M."/>
            <person name="Ali S."/>
        </authorList>
    </citation>
    <scope>NUCLEOTIDE SEQUENCE [LARGE SCALE GENOMIC DNA]</scope>
    <source>
        <strain evidence="2 3">M45-28</strain>
    </source>
</reference>
<dbReference type="EMBL" id="JAKEKT020000029">
    <property type="protein sequence ID" value="KAL1643131.1"/>
    <property type="molecule type" value="Genomic_DNA"/>
</dbReference>
<feature type="region of interest" description="Disordered" evidence="1">
    <location>
        <begin position="1"/>
        <end position="63"/>
    </location>
</feature>
<organism evidence="2 3">
    <name type="scientific">Diplodia intermedia</name>
    <dbReference type="NCBI Taxonomy" id="856260"/>
    <lineage>
        <taxon>Eukaryota</taxon>
        <taxon>Fungi</taxon>
        <taxon>Dikarya</taxon>
        <taxon>Ascomycota</taxon>
        <taxon>Pezizomycotina</taxon>
        <taxon>Dothideomycetes</taxon>
        <taxon>Dothideomycetes incertae sedis</taxon>
        <taxon>Botryosphaeriales</taxon>
        <taxon>Botryosphaeriaceae</taxon>
        <taxon>Diplodia</taxon>
    </lineage>
</organism>
<feature type="compositionally biased region" description="Acidic residues" evidence="1">
    <location>
        <begin position="43"/>
        <end position="54"/>
    </location>
</feature>
<protein>
    <submittedName>
        <fullName evidence="2">Uncharacterized protein</fullName>
    </submittedName>
</protein>
<comment type="caution">
    <text evidence="2">The sequence shown here is derived from an EMBL/GenBank/DDBJ whole genome shotgun (WGS) entry which is preliminary data.</text>
</comment>
<sequence length="86" mass="9226">MEPNSAQQTPARQKSTARARLRRAAERAAEKAVQKLDKKPAATDDDDEDDDDDNINMAPQAFPGEIYIRAPSAAIGDAHELAGHGG</sequence>
<feature type="compositionally biased region" description="Polar residues" evidence="1">
    <location>
        <begin position="1"/>
        <end position="14"/>
    </location>
</feature>
<name>A0ABR3TRQ1_9PEZI</name>
<feature type="compositionally biased region" description="Basic and acidic residues" evidence="1">
    <location>
        <begin position="23"/>
        <end position="42"/>
    </location>
</feature>